<evidence type="ECO:0000259" key="4">
    <source>
        <dbReference type="Pfam" id="PF07726"/>
    </source>
</evidence>
<dbReference type="InterPro" id="IPR050764">
    <property type="entry name" value="CbbQ/NirQ/NorQ/GpvN"/>
</dbReference>
<dbReference type="InterPro" id="IPR027417">
    <property type="entry name" value="P-loop_NTPase"/>
</dbReference>
<keyword evidence="2" id="KW-0067">ATP-binding</keyword>
<reference evidence="6 7" key="1">
    <citation type="submission" date="2016-01" db="EMBL/GenBank/DDBJ databases">
        <title>Complete Genome Sequence of Paenibacillus yonginensis DCY84, a novel Plant Growth-Promoting Bacteria with Elicitation of Induced Systemic Resistance.</title>
        <authorList>
            <person name="Kim Y.J."/>
            <person name="Yang D.C."/>
            <person name="Sukweenadhi J."/>
        </authorList>
    </citation>
    <scope>NUCLEOTIDE SEQUENCE [LARGE SCALE GENOMIC DNA]</scope>
    <source>
        <strain evidence="6 7">DCY84</strain>
    </source>
</reference>
<keyword evidence="1" id="KW-0547">Nucleotide-binding</keyword>
<sequence length="322" mass="35231">MLHEHAYTLLQRFADRLDQIIVGKRKEIELTLLAMLSGGHVLLEDVPGVGKTLLVRAIAKGIGGSFGRIQFTSDLMPADITGVSIYRPNSGEFEFRPGPILSNVILADEINRAAPRTQSALLEAMEERKVTVDGVSRRLPEPFLLLATQNPLHFEGTYRLPEAQLDRFLMRISLGYPSVEQEVRLLGLQEQHPLERMHPVLLAEEVAAMQRQVRTVTVDDSVKRYMVAIADASRRHSGLALGISPRGTLAWMTAAQASAYFKGRMYVLPDDVKAVAGAVLPHRLLPSAEARMSGRTAEELVRELVLGTAVPVSSRAAAGGAS</sequence>
<dbReference type="InterPro" id="IPR011703">
    <property type="entry name" value="ATPase_AAA-3"/>
</dbReference>
<evidence type="ECO:0000256" key="3">
    <source>
        <dbReference type="ARBA" id="ARBA00061607"/>
    </source>
</evidence>
<comment type="similarity">
    <text evidence="3">Belongs to the MoxR family.</text>
</comment>
<dbReference type="GO" id="GO:0016887">
    <property type="term" value="F:ATP hydrolysis activity"/>
    <property type="evidence" value="ECO:0007669"/>
    <property type="project" value="InterPro"/>
</dbReference>
<dbReference type="CDD" id="cd00009">
    <property type="entry name" value="AAA"/>
    <property type="match status" value="1"/>
</dbReference>
<dbReference type="Pfam" id="PF07726">
    <property type="entry name" value="AAA_3"/>
    <property type="match status" value="1"/>
</dbReference>
<feature type="domain" description="ATPase AAA-3" evidence="4">
    <location>
        <begin position="40"/>
        <end position="170"/>
    </location>
</feature>
<feature type="domain" description="ChlI/MoxR AAA lid" evidence="5">
    <location>
        <begin position="232"/>
        <end position="303"/>
    </location>
</feature>
<dbReference type="OrthoDB" id="9808397at2"/>
<dbReference type="PANTHER" id="PTHR42759">
    <property type="entry name" value="MOXR FAMILY PROTEIN"/>
    <property type="match status" value="1"/>
</dbReference>
<gene>
    <name evidence="6" type="ORF">AWM70_22215</name>
</gene>
<evidence type="ECO:0000256" key="1">
    <source>
        <dbReference type="ARBA" id="ARBA00022741"/>
    </source>
</evidence>
<name>A0A1B1N7I0_9BACL</name>
<evidence type="ECO:0000256" key="2">
    <source>
        <dbReference type="ARBA" id="ARBA00022840"/>
    </source>
</evidence>
<dbReference type="SUPFAM" id="SSF52540">
    <property type="entry name" value="P-loop containing nucleoside triphosphate hydrolases"/>
    <property type="match status" value="1"/>
</dbReference>
<dbReference type="FunFam" id="3.40.50.300:FF:000640">
    <property type="entry name" value="MoxR family ATPase"/>
    <property type="match status" value="1"/>
</dbReference>
<dbReference type="EMBL" id="CP014167">
    <property type="protein sequence ID" value="ANS77393.1"/>
    <property type="molecule type" value="Genomic_DNA"/>
</dbReference>
<proteinExistence type="inferred from homology"/>
<evidence type="ECO:0000313" key="6">
    <source>
        <dbReference type="EMBL" id="ANS77393.1"/>
    </source>
</evidence>
<dbReference type="InterPro" id="IPR041628">
    <property type="entry name" value="ChlI/MoxR_AAA_lid"/>
</dbReference>
<dbReference type="PANTHER" id="PTHR42759:SF5">
    <property type="entry name" value="METHANOL DEHYDROGENASE REGULATOR"/>
    <property type="match status" value="1"/>
</dbReference>
<accession>A0A1B1N7I0</accession>
<dbReference type="Pfam" id="PF17863">
    <property type="entry name" value="AAA_lid_2"/>
    <property type="match status" value="1"/>
</dbReference>
<dbReference type="Gene3D" id="3.40.50.300">
    <property type="entry name" value="P-loop containing nucleotide triphosphate hydrolases"/>
    <property type="match status" value="1"/>
</dbReference>
<dbReference type="KEGG" id="pyg:AWM70_22215"/>
<protein>
    <submittedName>
        <fullName evidence="6">Magnesium chelatase</fullName>
    </submittedName>
</protein>
<dbReference type="GO" id="GO:0005524">
    <property type="term" value="F:ATP binding"/>
    <property type="evidence" value="ECO:0007669"/>
    <property type="project" value="UniProtKB-KW"/>
</dbReference>
<keyword evidence="7" id="KW-1185">Reference proteome</keyword>
<evidence type="ECO:0000259" key="5">
    <source>
        <dbReference type="Pfam" id="PF17863"/>
    </source>
</evidence>
<dbReference type="AlphaFoldDB" id="A0A1B1N7I0"/>
<dbReference type="PIRSF" id="PIRSF002849">
    <property type="entry name" value="AAA_ATPase_chaperone_MoxR_prd"/>
    <property type="match status" value="1"/>
</dbReference>
<dbReference type="Gene3D" id="1.10.8.80">
    <property type="entry name" value="Magnesium chelatase subunit I, C-Terminal domain"/>
    <property type="match status" value="1"/>
</dbReference>
<evidence type="ECO:0000313" key="7">
    <source>
        <dbReference type="Proteomes" id="UP000092573"/>
    </source>
</evidence>
<dbReference type="Proteomes" id="UP000092573">
    <property type="component" value="Chromosome"/>
</dbReference>
<dbReference type="STRING" id="1462996.AWM70_22215"/>
<organism evidence="6 7">
    <name type="scientific">Paenibacillus yonginensis</name>
    <dbReference type="NCBI Taxonomy" id="1462996"/>
    <lineage>
        <taxon>Bacteria</taxon>
        <taxon>Bacillati</taxon>
        <taxon>Bacillota</taxon>
        <taxon>Bacilli</taxon>
        <taxon>Bacillales</taxon>
        <taxon>Paenibacillaceae</taxon>
        <taxon>Paenibacillus</taxon>
    </lineage>
</organism>